<feature type="compositionally biased region" description="Polar residues" evidence="1">
    <location>
        <begin position="45"/>
        <end position="56"/>
    </location>
</feature>
<feature type="compositionally biased region" description="Low complexity" evidence="1">
    <location>
        <begin position="25"/>
        <end position="43"/>
    </location>
</feature>
<reference evidence="2" key="1">
    <citation type="submission" date="2021-06" db="EMBL/GenBank/DDBJ databases">
        <title>Comparative genomics, transcriptomics and evolutionary studies reveal genomic signatures of adaptation to plant cell wall in hemibiotrophic fungi.</title>
        <authorList>
            <consortium name="DOE Joint Genome Institute"/>
            <person name="Baroncelli R."/>
            <person name="Diaz J.F."/>
            <person name="Benocci T."/>
            <person name="Peng M."/>
            <person name="Battaglia E."/>
            <person name="Haridas S."/>
            <person name="Andreopoulos W."/>
            <person name="Labutti K."/>
            <person name="Pangilinan J."/>
            <person name="Floch G.L."/>
            <person name="Makela M.R."/>
            <person name="Henrissat B."/>
            <person name="Grigoriev I.V."/>
            <person name="Crouch J.A."/>
            <person name="De Vries R.P."/>
            <person name="Sukno S.A."/>
            <person name="Thon M.R."/>
        </authorList>
    </citation>
    <scope>NUCLEOTIDE SEQUENCE</scope>
    <source>
        <strain evidence="2">MAFF235873</strain>
    </source>
</reference>
<name>A0AAD9HDM3_9PEZI</name>
<proteinExistence type="predicted"/>
<evidence type="ECO:0000313" key="2">
    <source>
        <dbReference type="EMBL" id="KAK2027080.1"/>
    </source>
</evidence>
<sequence>MRVEGWEVGRGGNVYKCGLSPPPSSTSSFLTTHHSPLTLTPALRPSQNHIDSLKPTTTKHHNQTNHLHRHARLGRQGGVPPKYPPHTSRCIPSLFLIRPCSLAETPARPRGKMRP</sequence>
<evidence type="ECO:0000256" key="1">
    <source>
        <dbReference type="SAM" id="MobiDB-lite"/>
    </source>
</evidence>
<evidence type="ECO:0000313" key="3">
    <source>
        <dbReference type="Proteomes" id="UP001232148"/>
    </source>
</evidence>
<keyword evidence="3" id="KW-1185">Reference proteome</keyword>
<feature type="region of interest" description="Disordered" evidence="1">
    <location>
        <begin position="12"/>
        <end position="85"/>
    </location>
</feature>
<accession>A0AAD9HDM3</accession>
<dbReference type="Proteomes" id="UP001232148">
    <property type="component" value="Unassembled WGS sequence"/>
</dbReference>
<dbReference type="AlphaFoldDB" id="A0AAD9HDM3"/>
<feature type="compositionally biased region" description="Basic residues" evidence="1">
    <location>
        <begin position="57"/>
        <end position="73"/>
    </location>
</feature>
<comment type="caution">
    <text evidence="2">The sequence shown here is derived from an EMBL/GenBank/DDBJ whole genome shotgun (WGS) entry which is preliminary data.</text>
</comment>
<protein>
    <submittedName>
        <fullName evidence="2">Uncharacterized protein</fullName>
    </submittedName>
</protein>
<organism evidence="2 3">
    <name type="scientific">Colletotrichum zoysiae</name>
    <dbReference type="NCBI Taxonomy" id="1216348"/>
    <lineage>
        <taxon>Eukaryota</taxon>
        <taxon>Fungi</taxon>
        <taxon>Dikarya</taxon>
        <taxon>Ascomycota</taxon>
        <taxon>Pezizomycotina</taxon>
        <taxon>Sordariomycetes</taxon>
        <taxon>Hypocreomycetidae</taxon>
        <taxon>Glomerellales</taxon>
        <taxon>Glomerellaceae</taxon>
        <taxon>Colletotrichum</taxon>
        <taxon>Colletotrichum graminicola species complex</taxon>
    </lineage>
</organism>
<gene>
    <name evidence="2" type="ORF">LX32DRAFT_456791</name>
</gene>
<dbReference type="EMBL" id="MU842902">
    <property type="protein sequence ID" value="KAK2027080.1"/>
    <property type="molecule type" value="Genomic_DNA"/>
</dbReference>